<keyword evidence="8 10" id="KW-0675">Receptor</keyword>
<sequence>MYSIKWPWEREKISQIWDWPIIFWLNIFGWWAEEAPSPLLRRWLWRLRSILLVDVFLYFWAMIIAVIVKFSEGDIMANLFSVFAAGPGVVGTYKIVQIIRHRGILKETMDLLDVMVQETDEKDIEPLVRRRLRRCWIMFSSFLVFGTCISLHWLSRPLLIALFHQEKTRIVDTWPVFVDTWTQWFFSYLFQGSNVCLCGHTFYIFDNVFFCLAENILCQLEILKYRLTHLKLDHSNISDAVIDKCIRHHCQILKACDLLKDASKGVILFQCINTVIMLCTGIFQLLLMDAINMNVVLNLGEITLVIVCILFSYCWYSNEITYQCANLYKSGYMTDWIKGSVRQKRKLHIFMTMSMRPVIFGGIVQIDLNTFINVLKTTFTYYNFLVAAKETNEH</sequence>
<dbReference type="EMBL" id="MG204696">
    <property type="protein sequence ID" value="AXX83062.1"/>
    <property type="molecule type" value="mRNA"/>
</dbReference>
<evidence type="ECO:0000256" key="8">
    <source>
        <dbReference type="ARBA" id="ARBA00023170"/>
    </source>
</evidence>
<evidence type="ECO:0000256" key="6">
    <source>
        <dbReference type="ARBA" id="ARBA00022989"/>
    </source>
</evidence>
<keyword evidence="5 10" id="KW-0552">Olfaction</keyword>
<comment type="subcellular location">
    <subcellularLocation>
        <location evidence="1 10">Cell membrane</location>
        <topology evidence="1 10">Multi-pass membrane protein</topology>
    </subcellularLocation>
</comment>
<dbReference type="AlphaFoldDB" id="A0A385H6B5"/>
<dbReference type="InterPro" id="IPR004117">
    <property type="entry name" value="7tm6_olfct_rcpt"/>
</dbReference>
<keyword evidence="3 10" id="KW-0716">Sensory transduction</keyword>
<dbReference type="PANTHER" id="PTHR21137">
    <property type="entry name" value="ODORANT RECEPTOR"/>
    <property type="match status" value="1"/>
</dbReference>
<keyword evidence="2" id="KW-1003">Cell membrane</keyword>
<feature type="transmembrane region" description="Helical" evidence="10">
    <location>
        <begin position="267"/>
        <end position="288"/>
    </location>
</feature>
<evidence type="ECO:0000256" key="4">
    <source>
        <dbReference type="ARBA" id="ARBA00022692"/>
    </source>
</evidence>
<reference evidence="11" key="1">
    <citation type="submission" date="2017-10" db="EMBL/GenBank/DDBJ databases">
        <authorList>
            <person name="Banno H."/>
            <person name="Chua N.-H."/>
        </authorList>
    </citation>
    <scope>NUCLEOTIDE SEQUENCE</scope>
</reference>
<keyword evidence="6 10" id="KW-1133">Transmembrane helix</keyword>
<comment type="caution">
    <text evidence="10">Lacks conserved residue(s) required for the propagation of feature annotation.</text>
</comment>
<feature type="transmembrane region" description="Helical" evidence="10">
    <location>
        <begin position="50"/>
        <end position="70"/>
    </location>
</feature>
<comment type="similarity">
    <text evidence="10">Belongs to the insect chemoreceptor superfamily. Heteromeric odorant receptor channel (TC 1.A.69) family.</text>
</comment>
<keyword evidence="9 10" id="KW-0807">Transducer</keyword>
<evidence type="ECO:0000256" key="10">
    <source>
        <dbReference type="RuleBase" id="RU351113"/>
    </source>
</evidence>
<feature type="transmembrane region" description="Helical" evidence="10">
    <location>
        <begin position="76"/>
        <end position="96"/>
    </location>
</feature>
<organism evidence="11">
    <name type="scientific">Yemma signatus</name>
    <dbReference type="NCBI Taxonomy" id="300820"/>
    <lineage>
        <taxon>Eukaryota</taxon>
        <taxon>Metazoa</taxon>
        <taxon>Ecdysozoa</taxon>
        <taxon>Arthropoda</taxon>
        <taxon>Hexapoda</taxon>
        <taxon>Insecta</taxon>
        <taxon>Pterygota</taxon>
        <taxon>Neoptera</taxon>
        <taxon>Paraneoptera</taxon>
        <taxon>Hemiptera</taxon>
        <taxon>Heteroptera</taxon>
        <taxon>Panheteroptera</taxon>
        <taxon>Pentatomomorpha</taxon>
        <taxon>Lygaeoidea</taxon>
        <taxon>Berytidae</taxon>
        <taxon>Yemma</taxon>
    </lineage>
</organism>
<keyword evidence="7 10" id="KW-0472">Membrane</keyword>
<name>A0A385H6B5_9HEMI</name>
<protein>
    <recommendedName>
        <fullName evidence="10">Odorant receptor</fullName>
    </recommendedName>
</protein>
<keyword evidence="4 10" id="KW-0812">Transmembrane</keyword>
<dbReference type="GO" id="GO:0005549">
    <property type="term" value="F:odorant binding"/>
    <property type="evidence" value="ECO:0007669"/>
    <property type="project" value="InterPro"/>
</dbReference>
<dbReference type="Pfam" id="PF02949">
    <property type="entry name" value="7tm_6"/>
    <property type="match status" value="1"/>
</dbReference>
<dbReference type="PANTHER" id="PTHR21137:SF35">
    <property type="entry name" value="ODORANT RECEPTOR 19A-RELATED"/>
    <property type="match status" value="1"/>
</dbReference>
<evidence type="ECO:0000256" key="3">
    <source>
        <dbReference type="ARBA" id="ARBA00022606"/>
    </source>
</evidence>
<dbReference type="GO" id="GO:0004984">
    <property type="term" value="F:olfactory receptor activity"/>
    <property type="evidence" value="ECO:0007669"/>
    <property type="project" value="InterPro"/>
</dbReference>
<evidence type="ECO:0000256" key="9">
    <source>
        <dbReference type="ARBA" id="ARBA00023224"/>
    </source>
</evidence>
<accession>A0A385H6B5</accession>
<evidence type="ECO:0000256" key="1">
    <source>
        <dbReference type="ARBA" id="ARBA00004651"/>
    </source>
</evidence>
<evidence type="ECO:0000256" key="2">
    <source>
        <dbReference type="ARBA" id="ARBA00022475"/>
    </source>
</evidence>
<feature type="transmembrane region" description="Helical" evidence="10">
    <location>
        <begin position="295"/>
        <end position="316"/>
    </location>
</feature>
<evidence type="ECO:0000313" key="11">
    <source>
        <dbReference type="EMBL" id="AXX83062.1"/>
    </source>
</evidence>
<gene>
    <name evidence="11" type="primary">OR61</name>
</gene>
<feature type="transmembrane region" description="Helical" evidence="10">
    <location>
        <begin position="135"/>
        <end position="154"/>
    </location>
</feature>
<dbReference type="GO" id="GO:0005886">
    <property type="term" value="C:plasma membrane"/>
    <property type="evidence" value="ECO:0007669"/>
    <property type="project" value="UniProtKB-SubCell"/>
</dbReference>
<proteinExistence type="evidence at transcript level"/>
<evidence type="ECO:0000256" key="7">
    <source>
        <dbReference type="ARBA" id="ARBA00023136"/>
    </source>
</evidence>
<evidence type="ECO:0000256" key="5">
    <source>
        <dbReference type="ARBA" id="ARBA00022725"/>
    </source>
</evidence>
<dbReference type="GO" id="GO:0007165">
    <property type="term" value="P:signal transduction"/>
    <property type="evidence" value="ECO:0007669"/>
    <property type="project" value="UniProtKB-KW"/>
</dbReference>